<proteinExistence type="predicted"/>
<organism evidence="3 4">
    <name type="scientific">Kipferlia bialata</name>
    <dbReference type="NCBI Taxonomy" id="797122"/>
    <lineage>
        <taxon>Eukaryota</taxon>
        <taxon>Metamonada</taxon>
        <taxon>Carpediemonas-like organisms</taxon>
        <taxon>Kipferlia</taxon>
    </lineage>
</organism>
<keyword evidence="4" id="KW-1185">Reference proteome</keyword>
<dbReference type="Gene3D" id="3.40.50.360">
    <property type="match status" value="1"/>
</dbReference>
<gene>
    <name evidence="3" type="ORF">KIPB_011149</name>
</gene>
<evidence type="ECO:0000313" key="4">
    <source>
        <dbReference type="Proteomes" id="UP000265618"/>
    </source>
</evidence>
<dbReference type="AlphaFoldDB" id="A0A9K3GM30"/>
<name>A0A9K3GM30_9EUKA</name>
<dbReference type="EMBL" id="BDIP01004419">
    <property type="protein sequence ID" value="GIQ88814.1"/>
    <property type="molecule type" value="Genomic_DNA"/>
</dbReference>
<dbReference type="SUPFAM" id="SSF52218">
    <property type="entry name" value="Flavoproteins"/>
    <property type="match status" value="1"/>
</dbReference>
<dbReference type="Pfam" id="PF03358">
    <property type="entry name" value="FMN_red"/>
    <property type="match status" value="1"/>
</dbReference>
<evidence type="ECO:0000256" key="1">
    <source>
        <dbReference type="SAM" id="MobiDB-lite"/>
    </source>
</evidence>
<dbReference type="InterPro" id="IPR005025">
    <property type="entry name" value="FMN_Rdtase-like_dom"/>
</dbReference>
<protein>
    <recommendedName>
        <fullName evidence="2">NADPH-dependent FMN reductase-like domain-containing protein</fullName>
    </recommendedName>
</protein>
<accession>A0A9K3GM30</accession>
<sequence length="242" mass="26972">DVKRRLEACDAFILASPVYVGNVSGTFKTMADRYAQWWHRPSLQGKPFLCVVTTGGAWAKKTASLLSHNGYAWGGHYTGMVLESKMSHKRRVKAQMLGKDYVKEKEVAEFLRCATQPRCMTVPRIVEIYQFCTMVSMGVIVHRYGPDGAWYRSQGWMDSEGRLSLLYPAGYLPLTHRVVARGLQLLYRTVIPAPAMPDDWTLEDTPSVEAHVSVNADPVSPSPVSPPSTYQCASGDIEEALQ</sequence>
<evidence type="ECO:0000313" key="3">
    <source>
        <dbReference type="EMBL" id="GIQ88814.1"/>
    </source>
</evidence>
<evidence type="ECO:0000259" key="2">
    <source>
        <dbReference type="Pfam" id="PF03358"/>
    </source>
</evidence>
<dbReference type="Proteomes" id="UP000265618">
    <property type="component" value="Unassembled WGS sequence"/>
</dbReference>
<feature type="domain" description="NADPH-dependent FMN reductase-like" evidence="2">
    <location>
        <begin position="2"/>
        <end position="63"/>
    </location>
</feature>
<reference evidence="3 4" key="1">
    <citation type="journal article" date="2018" name="PLoS ONE">
        <title>The draft genome of Kipferlia bialata reveals reductive genome evolution in fornicate parasites.</title>
        <authorList>
            <person name="Tanifuji G."/>
            <person name="Takabayashi S."/>
            <person name="Kume K."/>
            <person name="Takagi M."/>
            <person name="Nakayama T."/>
            <person name="Kamikawa R."/>
            <person name="Inagaki Y."/>
            <person name="Hashimoto T."/>
        </authorList>
    </citation>
    <scope>NUCLEOTIDE SEQUENCE [LARGE SCALE GENOMIC DNA]</scope>
    <source>
        <strain evidence="3">NY0173</strain>
    </source>
</reference>
<feature type="region of interest" description="Disordered" evidence="1">
    <location>
        <begin position="215"/>
        <end position="242"/>
    </location>
</feature>
<dbReference type="GO" id="GO:0016491">
    <property type="term" value="F:oxidoreductase activity"/>
    <property type="evidence" value="ECO:0007669"/>
    <property type="project" value="InterPro"/>
</dbReference>
<dbReference type="InterPro" id="IPR029039">
    <property type="entry name" value="Flavoprotein-like_sf"/>
</dbReference>
<feature type="non-terminal residue" evidence="3">
    <location>
        <position position="242"/>
    </location>
</feature>
<comment type="caution">
    <text evidence="3">The sequence shown here is derived from an EMBL/GenBank/DDBJ whole genome shotgun (WGS) entry which is preliminary data.</text>
</comment>